<evidence type="ECO:0000259" key="1">
    <source>
        <dbReference type="SMART" id="SM00852"/>
    </source>
</evidence>
<dbReference type="EMBL" id="CM001022">
    <property type="protein sequence ID" value="EFQ22671.1"/>
    <property type="molecule type" value="Genomic_DNA"/>
</dbReference>
<feature type="domain" description="MoaB/Mog" evidence="1">
    <location>
        <begin position="172"/>
        <end position="304"/>
    </location>
</feature>
<accession>E3CXS8</accession>
<organism evidence="2 3">
    <name type="scientific">Aminomonas paucivorans DSM 12260</name>
    <dbReference type="NCBI Taxonomy" id="584708"/>
    <lineage>
        <taxon>Bacteria</taxon>
        <taxon>Thermotogati</taxon>
        <taxon>Synergistota</taxon>
        <taxon>Synergistia</taxon>
        <taxon>Synergistales</taxon>
        <taxon>Synergistaceae</taxon>
        <taxon>Aminomonas</taxon>
    </lineage>
</organism>
<dbReference type="InterPro" id="IPR036425">
    <property type="entry name" value="MoaB/Mog-like_dom_sf"/>
</dbReference>
<dbReference type="InterPro" id="IPR001453">
    <property type="entry name" value="MoaB/Mog_dom"/>
</dbReference>
<dbReference type="eggNOG" id="COG0303">
    <property type="taxonomic scope" value="Bacteria"/>
</dbReference>
<dbReference type="Gene3D" id="3.40.980.10">
    <property type="entry name" value="MoaB/Mog-like domain"/>
    <property type="match status" value="1"/>
</dbReference>
<dbReference type="CDD" id="cd03522">
    <property type="entry name" value="MoeA_like"/>
    <property type="match status" value="1"/>
</dbReference>
<dbReference type="SMART" id="SM00852">
    <property type="entry name" value="MoCF_biosynth"/>
    <property type="match status" value="1"/>
</dbReference>
<keyword evidence="3" id="KW-1185">Reference proteome</keyword>
<reference evidence="2 3" key="1">
    <citation type="journal article" date="2010" name="Stand. Genomic Sci.">
        <title>Non-contiguous finished genome sequence of Aminomonas paucivorans type strain (GLU-3).</title>
        <authorList>
            <person name="Pitluck S."/>
            <person name="Yasawong M."/>
            <person name="Held B."/>
            <person name="Lapidus A."/>
            <person name="Nolan M."/>
            <person name="Copeland A."/>
            <person name="Lucas S."/>
            <person name="Del Rio T.G."/>
            <person name="Tice H."/>
            <person name="Cheng J.F."/>
            <person name="Chertkov O."/>
            <person name="Goodwin L."/>
            <person name="Tapia R."/>
            <person name="Han C."/>
            <person name="Liolios K."/>
            <person name="Ivanova N."/>
            <person name="Mavromatis K."/>
            <person name="Ovchinnikova G."/>
            <person name="Pati A."/>
            <person name="Chen A."/>
            <person name="Palaniappan K."/>
            <person name="Land M."/>
            <person name="Hauser L."/>
            <person name="Chang Y.J."/>
            <person name="Jeffries C.D."/>
            <person name="Pukall R."/>
            <person name="Spring S."/>
            <person name="Rohde M."/>
            <person name="Sikorski J."/>
            <person name="Goker M."/>
            <person name="Woyke T."/>
            <person name="Bristow J."/>
            <person name="Eisen J.A."/>
            <person name="Markowitz V."/>
            <person name="Hugenholtz P."/>
            <person name="Kyrpides N.C."/>
            <person name="Klenk H.P."/>
        </authorList>
    </citation>
    <scope>NUCLEOTIDE SEQUENCE [LARGE SCALE GENOMIC DNA]</scope>
    <source>
        <strain evidence="2 3">DSM 12260</strain>
    </source>
</reference>
<dbReference type="AlphaFoldDB" id="E3CXS8"/>
<dbReference type="SUPFAM" id="SSF53218">
    <property type="entry name" value="Molybdenum cofactor biosynthesis proteins"/>
    <property type="match status" value="1"/>
</dbReference>
<name>E3CXS8_9BACT</name>
<dbReference type="UniPathway" id="UPA00344"/>
<protein>
    <submittedName>
        <fullName evidence="2">Molybdopterin binding domain containing protein</fullName>
    </submittedName>
</protein>
<dbReference type="OrthoDB" id="9767940at2"/>
<evidence type="ECO:0000313" key="2">
    <source>
        <dbReference type="EMBL" id="EFQ22671.1"/>
    </source>
</evidence>
<gene>
    <name evidence="2" type="ORF">Apau_0235</name>
</gene>
<sequence>MKTETLPVEQAVGRILSHDLTLIDPVGGFKGARFRRGHRIAQEDVPLLLRMGKSHIRFLMLDPEEVHEDEAALLLGRRVQGEGLELRGPEEGKCTLTATRPGLLHFRDEDVDFINQDPDWIFTTRANRTAVSLGTLTAAFRIGPLAVQREQVDRVLGVAPLSVLPWNPFPTALVTTGREIYEGLVQDAFLPKLQTKLVPYGAPLMGHTLCPDDASEIARAVAAWLDKGARIVLCTGGMSVDADDQTPRAIRSLCDRVVFRRVPLIPGANLMLAQKGEAFLVGVPASAVFAQRTSLDVLLDRLYAGTPPTGEEVRRWGRGGLCRSCDACSYPGCAFSARS</sequence>
<evidence type="ECO:0000313" key="3">
    <source>
        <dbReference type="Proteomes" id="UP000005096"/>
    </source>
</evidence>
<dbReference type="HOGENOM" id="CLU_068847_1_0_0"/>
<proteinExistence type="predicted"/>
<dbReference type="Pfam" id="PF00994">
    <property type="entry name" value="MoCF_biosynth"/>
    <property type="match status" value="1"/>
</dbReference>
<dbReference type="PaxDb" id="584708-Apau_0235"/>
<dbReference type="STRING" id="584708.Apau_0235"/>
<dbReference type="Proteomes" id="UP000005096">
    <property type="component" value="Chromosome"/>
</dbReference>